<reference evidence="1" key="1">
    <citation type="submission" date="2020-02" db="EMBL/GenBank/DDBJ databases">
        <authorList>
            <person name="Meier V. D."/>
        </authorList>
    </citation>
    <scope>NUCLEOTIDE SEQUENCE</scope>
    <source>
        <strain evidence="1">AVDCRST_MAG55</strain>
    </source>
</reference>
<accession>A0A6J4Q6Q0</accession>
<name>A0A6J4Q6Q0_9ACTN</name>
<proteinExistence type="predicted"/>
<dbReference type="AlphaFoldDB" id="A0A6J4Q6Q0"/>
<feature type="non-terminal residue" evidence="1">
    <location>
        <position position="1"/>
    </location>
</feature>
<evidence type="ECO:0000313" key="1">
    <source>
        <dbReference type="EMBL" id="CAA9435126.1"/>
    </source>
</evidence>
<organism evidence="1">
    <name type="scientific">uncultured Rubrobacteraceae bacterium</name>
    <dbReference type="NCBI Taxonomy" id="349277"/>
    <lineage>
        <taxon>Bacteria</taxon>
        <taxon>Bacillati</taxon>
        <taxon>Actinomycetota</taxon>
        <taxon>Rubrobacteria</taxon>
        <taxon>Rubrobacterales</taxon>
        <taxon>Rubrobacteraceae</taxon>
        <taxon>environmental samples</taxon>
    </lineage>
</organism>
<sequence>CSHPATFFKDFFNGERKRRISRKSRTLTFRWKHSASPTL</sequence>
<gene>
    <name evidence="1" type="ORF">AVDCRST_MAG55-2950</name>
</gene>
<protein>
    <submittedName>
        <fullName evidence="1">Uncharacterized protein</fullName>
    </submittedName>
</protein>
<dbReference type="EMBL" id="CADCUZ010000149">
    <property type="protein sequence ID" value="CAA9435126.1"/>
    <property type="molecule type" value="Genomic_DNA"/>
</dbReference>
<feature type="non-terminal residue" evidence="1">
    <location>
        <position position="39"/>
    </location>
</feature>